<organism evidence="3 4">
    <name type="scientific">Streptomyces longisporoflavus</name>
    <dbReference type="NCBI Taxonomy" id="28044"/>
    <lineage>
        <taxon>Bacteria</taxon>
        <taxon>Bacillati</taxon>
        <taxon>Actinomycetota</taxon>
        <taxon>Actinomycetes</taxon>
        <taxon>Kitasatosporales</taxon>
        <taxon>Streptomycetaceae</taxon>
        <taxon>Streptomyces</taxon>
    </lineage>
</organism>
<dbReference type="Proteomes" id="UP001610818">
    <property type="component" value="Unassembled WGS sequence"/>
</dbReference>
<proteinExistence type="predicted"/>
<feature type="compositionally biased region" description="Basic and acidic residues" evidence="1">
    <location>
        <begin position="103"/>
        <end position="112"/>
    </location>
</feature>
<feature type="compositionally biased region" description="Basic and acidic residues" evidence="1">
    <location>
        <begin position="151"/>
        <end position="164"/>
    </location>
</feature>
<accession>A0ABW7QLA6</accession>
<evidence type="ECO:0000313" key="3">
    <source>
        <dbReference type="EMBL" id="MFH8544141.1"/>
    </source>
</evidence>
<dbReference type="EMBL" id="JBIRGQ010000001">
    <property type="protein sequence ID" value="MFH8544141.1"/>
    <property type="molecule type" value="Genomic_DNA"/>
</dbReference>
<feature type="compositionally biased region" description="Acidic residues" evidence="1">
    <location>
        <begin position="82"/>
        <end position="102"/>
    </location>
</feature>
<feature type="region of interest" description="Disordered" evidence="1">
    <location>
        <begin position="1"/>
        <end position="164"/>
    </location>
</feature>
<keyword evidence="4" id="KW-1185">Reference proteome</keyword>
<feature type="domain" description="DUF5709" evidence="2">
    <location>
        <begin position="107"/>
        <end position="158"/>
    </location>
</feature>
<dbReference type="Pfam" id="PF18970">
    <property type="entry name" value="DUF5709"/>
    <property type="match status" value="1"/>
</dbReference>
<name>A0ABW7QLA6_9ACTN</name>
<dbReference type="RefSeq" id="WP_397709167.1">
    <property type="nucleotide sequence ID" value="NZ_JBIRGN010000001.1"/>
</dbReference>
<reference evidence="3 4" key="1">
    <citation type="submission" date="2024-10" db="EMBL/GenBank/DDBJ databases">
        <title>The Natural Products Discovery Center: Release of the First 8490 Sequenced Strains for Exploring Actinobacteria Biosynthetic Diversity.</title>
        <authorList>
            <person name="Kalkreuter E."/>
            <person name="Kautsar S.A."/>
            <person name="Yang D."/>
            <person name="Bader C.D."/>
            <person name="Teijaro C.N."/>
            <person name="Fluegel L."/>
            <person name="Davis C.M."/>
            <person name="Simpson J.R."/>
            <person name="Lauterbach L."/>
            <person name="Steele A.D."/>
            <person name="Gui C."/>
            <person name="Meng S."/>
            <person name="Li G."/>
            <person name="Viehrig K."/>
            <person name="Ye F."/>
            <person name="Su P."/>
            <person name="Kiefer A.F."/>
            <person name="Nichols A."/>
            <person name="Cepeda A.J."/>
            <person name="Yan W."/>
            <person name="Fan B."/>
            <person name="Jiang Y."/>
            <person name="Adhikari A."/>
            <person name="Zheng C.-J."/>
            <person name="Schuster L."/>
            <person name="Cowan T.M."/>
            <person name="Smanski M.J."/>
            <person name="Chevrette M.G."/>
            <person name="De Carvalho L.P.S."/>
            <person name="Shen B."/>
        </authorList>
    </citation>
    <scope>NUCLEOTIDE SEQUENCE [LARGE SCALE GENOMIC DNA]</scope>
    <source>
        <strain evidence="3 4">NPDC017990</strain>
    </source>
</reference>
<feature type="compositionally biased region" description="Basic and acidic residues" evidence="1">
    <location>
        <begin position="56"/>
        <end position="74"/>
    </location>
</feature>
<evidence type="ECO:0000256" key="1">
    <source>
        <dbReference type="SAM" id="MobiDB-lite"/>
    </source>
</evidence>
<comment type="caution">
    <text evidence="3">The sequence shown here is derived from an EMBL/GenBank/DDBJ whole genome shotgun (WGS) entry which is preliminary data.</text>
</comment>
<evidence type="ECO:0000259" key="2">
    <source>
        <dbReference type="Pfam" id="PF18970"/>
    </source>
</evidence>
<dbReference type="InterPro" id="IPR043763">
    <property type="entry name" value="DUF5709"/>
</dbReference>
<feature type="compositionally biased region" description="Acidic residues" evidence="1">
    <location>
        <begin position="120"/>
        <end position="140"/>
    </location>
</feature>
<gene>
    <name evidence="3" type="ORF">ACH4F9_03905</name>
</gene>
<sequence>MGDEVYQPDTGDVREDEGILDPEDTLNDRGADPYDEGWSPPERPLGVAHTGTTALEQHEGESLSERLSEERPDPALEVPGAADDEDGIDDTTDTTDTDGEPIDEARVGDARAGHLFVPDEGADGDAEDDAEQDMIGEDMGIDGGAASSEEAAVHLIDEDADDAR</sequence>
<protein>
    <submittedName>
        <fullName evidence="3">DUF5709 domain-containing protein</fullName>
    </submittedName>
</protein>
<evidence type="ECO:0000313" key="4">
    <source>
        <dbReference type="Proteomes" id="UP001610818"/>
    </source>
</evidence>